<evidence type="ECO:0000256" key="1">
    <source>
        <dbReference type="SAM" id="SignalP"/>
    </source>
</evidence>
<dbReference type="AlphaFoldDB" id="A0A6A7WBM8"/>
<protein>
    <recommendedName>
        <fullName evidence="4">Prolyl oligopeptidase family serine peptidase</fullName>
    </recommendedName>
</protein>
<evidence type="ECO:0000313" key="2">
    <source>
        <dbReference type="EMBL" id="MQP11897.1"/>
    </source>
</evidence>
<dbReference type="OrthoDB" id="3668964at2"/>
<dbReference type="PANTHER" id="PTHR22946">
    <property type="entry name" value="DIENELACTONE HYDROLASE DOMAIN-CONTAINING PROTEIN-RELATED"/>
    <property type="match status" value="1"/>
</dbReference>
<gene>
    <name evidence="2" type="ORF">F7D20_08010</name>
</gene>
<comment type="caution">
    <text evidence="2">The sequence shown here is derived from an EMBL/GenBank/DDBJ whole genome shotgun (WGS) entry which is preliminary data.</text>
</comment>
<feature type="chain" id="PRO_5025568791" description="Prolyl oligopeptidase family serine peptidase" evidence="1">
    <location>
        <begin position="24"/>
        <end position="392"/>
    </location>
</feature>
<feature type="signal peptide" evidence="1">
    <location>
        <begin position="1"/>
        <end position="23"/>
    </location>
</feature>
<sequence length="392" mass="44620">MKHLDFSLFTFFALLIFSQPSFAQKPNAKQLPMRENYEWQGELPVYVEQLKQELTYPMAWGNSPIKNFAKWKKAARQKIFECMMAPPRRAKSWDMKVIAEEQRDGYRAQKISFCVNAYARITAYLLIPDGKGPFPAINALHDHGAHLYIGKEKMIRPFDVDTAVVADADAWAKKLYEGQYLGDYLARHGYVVFSADAPLWGERSRKEGIDRNKYDIIAGNMMMLGRDLSAFMTYDDMAGTDFLSTLPMVDKDRIGCVGCSMGAYRSWMLAALSDKIKASANICWMITTDDQLTLRYGRKENGGFANCIPALRQYLDYPHIASLACPHPSLFISGTLDHLFPVPGVKKAFEQMHAVWNSQHADSLLTTELWDVPHSCGLRIQQKILQFLDQNL</sequence>
<accession>A0A6A7WBM8</accession>
<evidence type="ECO:0008006" key="4">
    <source>
        <dbReference type="Google" id="ProtNLM"/>
    </source>
</evidence>
<name>A0A6A7WBM8_9BACT</name>
<dbReference type="Gene3D" id="3.40.50.1820">
    <property type="entry name" value="alpha/beta hydrolase"/>
    <property type="match status" value="1"/>
</dbReference>
<keyword evidence="3" id="KW-1185">Reference proteome</keyword>
<reference evidence="2 3" key="1">
    <citation type="submission" date="2019-09" db="EMBL/GenBank/DDBJ databases">
        <title>Distinct polysaccharide growth profiles of human intestinal Prevotella copri isolates.</title>
        <authorList>
            <person name="Fehlner-Peach H."/>
            <person name="Magnabosco C."/>
            <person name="Raghavan V."/>
            <person name="Scher J.U."/>
            <person name="Tett A."/>
            <person name="Cox L.M."/>
            <person name="Gottsegen C."/>
            <person name="Watters A."/>
            <person name="Wiltshire- Gordon J.D."/>
            <person name="Segata N."/>
            <person name="Bonneau R."/>
            <person name="Littman D.R."/>
        </authorList>
    </citation>
    <scope>NUCLEOTIDE SEQUENCE [LARGE SCALE GENOMIC DNA]</scope>
    <source>
        <strain evidence="3">iAQ1173</strain>
    </source>
</reference>
<keyword evidence="1" id="KW-0732">Signal</keyword>
<dbReference type="PANTHER" id="PTHR22946:SF8">
    <property type="entry name" value="ACETYL XYLAN ESTERASE DOMAIN-CONTAINING PROTEIN"/>
    <property type="match status" value="1"/>
</dbReference>
<dbReference type="RefSeq" id="WP_158463580.1">
    <property type="nucleotide sequence ID" value="NZ_VZAD01000062.1"/>
</dbReference>
<evidence type="ECO:0000313" key="3">
    <source>
        <dbReference type="Proteomes" id="UP000384372"/>
    </source>
</evidence>
<dbReference type="SUPFAM" id="SSF53474">
    <property type="entry name" value="alpha/beta-Hydrolases"/>
    <property type="match status" value="1"/>
</dbReference>
<dbReference type="InterPro" id="IPR050261">
    <property type="entry name" value="FrsA_esterase"/>
</dbReference>
<proteinExistence type="predicted"/>
<dbReference type="InterPro" id="IPR025890">
    <property type="entry name" value="Abhydrolase_bac"/>
</dbReference>
<dbReference type="Pfam" id="PF12715">
    <property type="entry name" value="Abhydrolase_7"/>
    <property type="match status" value="1"/>
</dbReference>
<organism evidence="2 3">
    <name type="scientific">Segatella copri</name>
    <dbReference type="NCBI Taxonomy" id="165179"/>
    <lineage>
        <taxon>Bacteria</taxon>
        <taxon>Pseudomonadati</taxon>
        <taxon>Bacteroidota</taxon>
        <taxon>Bacteroidia</taxon>
        <taxon>Bacteroidales</taxon>
        <taxon>Prevotellaceae</taxon>
        <taxon>Segatella</taxon>
    </lineage>
</organism>
<dbReference type="EMBL" id="VZAD01000062">
    <property type="protein sequence ID" value="MQP11897.1"/>
    <property type="molecule type" value="Genomic_DNA"/>
</dbReference>
<dbReference type="InterPro" id="IPR029058">
    <property type="entry name" value="AB_hydrolase_fold"/>
</dbReference>
<dbReference type="Proteomes" id="UP000384372">
    <property type="component" value="Unassembled WGS sequence"/>
</dbReference>